<dbReference type="InterPro" id="IPR011701">
    <property type="entry name" value="MFS"/>
</dbReference>
<comment type="caution">
    <text evidence="11">The sequence shown here is derived from an EMBL/GenBank/DDBJ whole genome shotgun (WGS) entry which is preliminary data.</text>
</comment>
<feature type="domain" description="Major facilitator superfamily (MFS) profile" evidence="10">
    <location>
        <begin position="215"/>
        <end position="412"/>
    </location>
</feature>
<dbReference type="GO" id="GO:0005886">
    <property type="term" value="C:plasma membrane"/>
    <property type="evidence" value="ECO:0007669"/>
    <property type="project" value="UniProtKB-SubCell"/>
</dbReference>
<name>A0A7W6FHS5_9HYPH</name>
<reference evidence="12 13" key="1">
    <citation type="submission" date="2018-11" db="EMBL/GenBank/DDBJ databases">
        <authorList>
            <person name="Huo Y."/>
        </authorList>
    </citation>
    <scope>NUCLEOTIDE SEQUENCE [LARGE SCALE GENOMIC DNA]</scope>
    <source>
        <strain evidence="12 13">CCBAU 33202</strain>
    </source>
</reference>
<dbReference type="PROSITE" id="PS50850">
    <property type="entry name" value="MFS"/>
    <property type="match status" value="1"/>
</dbReference>
<feature type="transmembrane region" description="Helical" evidence="9">
    <location>
        <begin position="49"/>
        <end position="69"/>
    </location>
</feature>
<keyword evidence="3" id="KW-0813">Transport</keyword>
<evidence type="ECO:0000313" key="12">
    <source>
        <dbReference type="EMBL" id="RUM14658.1"/>
    </source>
</evidence>
<dbReference type="Proteomes" id="UP000272004">
    <property type="component" value="Unassembled WGS sequence"/>
</dbReference>
<feature type="transmembrane region" description="Helical" evidence="9">
    <location>
        <begin position="311"/>
        <end position="333"/>
    </location>
</feature>
<evidence type="ECO:0000256" key="7">
    <source>
        <dbReference type="ARBA" id="ARBA00022989"/>
    </source>
</evidence>
<dbReference type="Gene3D" id="1.20.1250.20">
    <property type="entry name" value="MFS general substrate transporter like domains"/>
    <property type="match status" value="2"/>
</dbReference>
<dbReference type="EMBL" id="RJJU01000004">
    <property type="protein sequence ID" value="RUM14658.1"/>
    <property type="molecule type" value="Genomic_DNA"/>
</dbReference>
<feature type="transmembrane region" description="Helical" evidence="9">
    <location>
        <begin position="221"/>
        <end position="237"/>
    </location>
</feature>
<dbReference type="PANTHER" id="PTHR23535">
    <property type="entry name" value="SUGAR EFFLUX TRANSPORTER A-RELATED"/>
    <property type="match status" value="1"/>
</dbReference>
<comment type="similarity">
    <text evidence="2">Belongs to the major facilitator superfamily. Set transporter family.</text>
</comment>
<dbReference type="Proteomes" id="UP000545490">
    <property type="component" value="Unassembled WGS sequence"/>
</dbReference>
<keyword evidence="8 9" id="KW-0472">Membrane</keyword>
<feature type="transmembrane region" description="Helical" evidence="9">
    <location>
        <begin position="105"/>
        <end position="125"/>
    </location>
</feature>
<feature type="transmembrane region" description="Helical" evidence="9">
    <location>
        <begin position="81"/>
        <end position="99"/>
    </location>
</feature>
<feature type="transmembrane region" description="Helical" evidence="9">
    <location>
        <begin position="372"/>
        <end position="393"/>
    </location>
</feature>
<feature type="transmembrane region" description="Helical" evidence="9">
    <location>
        <begin position="172"/>
        <end position="193"/>
    </location>
</feature>
<evidence type="ECO:0000313" key="13">
    <source>
        <dbReference type="Proteomes" id="UP000272004"/>
    </source>
</evidence>
<evidence type="ECO:0000256" key="1">
    <source>
        <dbReference type="ARBA" id="ARBA00004651"/>
    </source>
</evidence>
<dbReference type="AlphaFoldDB" id="A0A7W6FHS5"/>
<sequence length="412" mass="42986">MSRLFPDVFRNPAIRASMIAIFTFGMAGAMTAPYRSVIGIRELGLSDGLYSSLSFVSAAVNVVISVLLGNLADRLGEYRSTMIGACLFGIVGYGMVYAFPTAAVFIISGLLPLPIYGALNSLLFANARAAMHGMSRSEMVTANSGVRAMISLSWVLIPGVTGLLLSGGASMLPAYLFAGISCLICQGIIVFALPRRAAKEMAAAHHLSYLGALRQVVSPRISTHICGVALITSTLHLNDALLPLIATGAAHGALSDVGILVGIVALLEVVFIIVWSRIARKTGQMTALAAGTIIYAVFLSLLGFASEPWHLYALTLIAGIGAAAIISIPITYLQDLIADRPGLGSALISVNIFASAGIGALIFAGGTFMTGYSGTAILSAVAGLSGITILGFLHRRNVRRADAIANEAQRRM</sequence>
<dbReference type="GO" id="GO:0022857">
    <property type="term" value="F:transmembrane transporter activity"/>
    <property type="evidence" value="ECO:0007669"/>
    <property type="project" value="InterPro"/>
</dbReference>
<keyword evidence="13" id="KW-1185">Reference proteome</keyword>
<accession>A0A7W6FHS5</accession>
<reference evidence="11 14" key="2">
    <citation type="submission" date="2020-08" db="EMBL/GenBank/DDBJ databases">
        <title>Genomic Encyclopedia of Type Strains, Phase IV (KMG-IV): sequencing the most valuable type-strain genomes for metagenomic binning, comparative biology and taxonomic classification.</title>
        <authorList>
            <person name="Goeker M."/>
        </authorList>
    </citation>
    <scope>NUCLEOTIDE SEQUENCE [LARGE SCALE GENOMIC DNA]</scope>
    <source>
        <strain evidence="11 14">DSM 19331</strain>
    </source>
</reference>
<keyword evidence="5" id="KW-0762">Sugar transport</keyword>
<dbReference type="EMBL" id="JACIDG010000004">
    <property type="protein sequence ID" value="MBB3914418.1"/>
    <property type="molecule type" value="Genomic_DNA"/>
</dbReference>
<evidence type="ECO:0000256" key="2">
    <source>
        <dbReference type="ARBA" id="ARBA00006523"/>
    </source>
</evidence>
<keyword evidence="4" id="KW-1003">Cell membrane</keyword>
<evidence type="ECO:0000259" key="10">
    <source>
        <dbReference type="PROSITE" id="PS50850"/>
    </source>
</evidence>
<dbReference type="RefSeq" id="WP_126824315.1">
    <property type="nucleotide sequence ID" value="NZ_JACIDG010000004.1"/>
</dbReference>
<evidence type="ECO:0000256" key="5">
    <source>
        <dbReference type="ARBA" id="ARBA00022597"/>
    </source>
</evidence>
<keyword evidence="7 9" id="KW-1133">Transmembrane helix</keyword>
<evidence type="ECO:0000256" key="6">
    <source>
        <dbReference type="ARBA" id="ARBA00022692"/>
    </source>
</evidence>
<dbReference type="SUPFAM" id="SSF103473">
    <property type="entry name" value="MFS general substrate transporter"/>
    <property type="match status" value="1"/>
</dbReference>
<protein>
    <submittedName>
        <fullName evidence="11">MFS family permease</fullName>
    </submittedName>
    <submittedName>
        <fullName evidence="12">MFS transporter</fullName>
    </submittedName>
</protein>
<feature type="transmembrane region" description="Helical" evidence="9">
    <location>
        <begin position="345"/>
        <end position="366"/>
    </location>
</feature>
<dbReference type="InterPro" id="IPR020846">
    <property type="entry name" value="MFS_dom"/>
</dbReference>
<feature type="transmembrane region" description="Helical" evidence="9">
    <location>
        <begin position="257"/>
        <end position="275"/>
    </location>
</feature>
<dbReference type="Pfam" id="PF07690">
    <property type="entry name" value="MFS_1"/>
    <property type="match status" value="2"/>
</dbReference>
<feature type="transmembrane region" description="Helical" evidence="9">
    <location>
        <begin position="12"/>
        <end position="29"/>
    </location>
</feature>
<feature type="transmembrane region" description="Helical" evidence="9">
    <location>
        <begin position="146"/>
        <end position="166"/>
    </location>
</feature>
<proteinExistence type="inferred from homology"/>
<organism evidence="11 14">
    <name type="scientific">Rhizobium fabae</name>
    <dbReference type="NCBI Taxonomy" id="573179"/>
    <lineage>
        <taxon>Bacteria</taxon>
        <taxon>Pseudomonadati</taxon>
        <taxon>Pseudomonadota</taxon>
        <taxon>Alphaproteobacteria</taxon>
        <taxon>Hyphomicrobiales</taxon>
        <taxon>Rhizobiaceae</taxon>
        <taxon>Rhizobium/Agrobacterium group</taxon>
        <taxon>Rhizobium</taxon>
    </lineage>
</organism>
<evidence type="ECO:0000256" key="9">
    <source>
        <dbReference type="SAM" id="Phobius"/>
    </source>
</evidence>
<evidence type="ECO:0000313" key="11">
    <source>
        <dbReference type="EMBL" id="MBB3914418.1"/>
    </source>
</evidence>
<dbReference type="InterPro" id="IPR036259">
    <property type="entry name" value="MFS_trans_sf"/>
</dbReference>
<gene>
    <name evidence="12" type="ORF">EFB14_08020</name>
    <name evidence="11" type="ORF">GGQ65_001700</name>
</gene>
<comment type="subcellular location">
    <subcellularLocation>
        <location evidence="1">Cell membrane</location>
        <topology evidence="1">Multi-pass membrane protein</topology>
    </subcellularLocation>
</comment>
<evidence type="ECO:0000313" key="14">
    <source>
        <dbReference type="Proteomes" id="UP000545490"/>
    </source>
</evidence>
<dbReference type="PANTHER" id="PTHR23535:SF2">
    <property type="entry name" value="SUGAR EFFLUX TRANSPORTER A-RELATED"/>
    <property type="match status" value="1"/>
</dbReference>
<evidence type="ECO:0000256" key="3">
    <source>
        <dbReference type="ARBA" id="ARBA00022448"/>
    </source>
</evidence>
<keyword evidence="6 9" id="KW-0812">Transmembrane</keyword>
<evidence type="ECO:0000256" key="4">
    <source>
        <dbReference type="ARBA" id="ARBA00022475"/>
    </source>
</evidence>
<feature type="transmembrane region" description="Helical" evidence="9">
    <location>
        <begin position="287"/>
        <end position="305"/>
    </location>
</feature>
<evidence type="ECO:0000256" key="8">
    <source>
        <dbReference type="ARBA" id="ARBA00023136"/>
    </source>
</evidence>